<accession>A0AA96GF18</accession>
<evidence type="ECO:0000256" key="1">
    <source>
        <dbReference type="ARBA" id="ARBA00045876"/>
    </source>
</evidence>
<dbReference type="Proteomes" id="UP001302719">
    <property type="component" value="Chromosome"/>
</dbReference>
<proteinExistence type="predicted"/>
<dbReference type="PANTHER" id="PTHR12697">
    <property type="entry name" value="PBS LYASE HEAT-LIKE PROTEIN"/>
    <property type="match status" value="1"/>
</dbReference>
<dbReference type="SUPFAM" id="SSF48371">
    <property type="entry name" value="ARM repeat"/>
    <property type="match status" value="1"/>
</dbReference>
<organism evidence="2 3">
    <name type="scientific">Candidatus Nitrospira allomarina</name>
    <dbReference type="NCBI Taxonomy" id="3020900"/>
    <lineage>
        <taxon>Bacteria</taxon>
        <taxon>Pseudomonadati</taxon>
        <taxon>Nitrospirota</taxon>
        <taxon>Nitrospiria</taxon>
        <taxon>Nitrospirales</taxon>
        <taxon>Nitrospiraceae</taxon>
        <taxon>Nitrospira</taxon>
    </lineage>
</organism>
<evidence type="ECO:0000313" key="2">
    <source>
        <dbReference type="EMBL" id="WNM58850.1"/>
    </source>
</evidence>
<dbReference type="InterPro" id="IPR011989">
    <property type="entry name" value="ARM-like"/>
</dbReference>
<name>A0AA96GF18_9BACT</name>
<dbReference type="Pfam" id="PF13646">
    <property type="entry name" value="HEAT_2"/>
    <property type="match status" value="2"/>
</dbReference>
<sequence>MLTFSTNSATIIGAMCFFGLVGCVIESPPESAETVTARLIPLLTDTQTDTRRTAALSLGKIGDPQGIPALVLALSDPDDQVRQSSAWALGAMADSLSDQALVALVQHLTDPSDSVKQAVVLALGRTAVQKELIQVLTEAYAISTIETQRTIIQSLAHFDFPFSYSVYLQALESPDSLTRQSAIAGLGELGDPRGLPLLRTHLLQDPSVGVRSEAAYRLGKLGTSADVLALKQAMETDPTPNVHFWASWALNQIGQST</sequence>
<dbReference type="InterPro" id="IPR004155">
    <property type="entry name" value="PBS_lyase_HEAT"/>
</dbReference>
<protein>
    <submittedName>
        <fullName evidence="2">HEAT repeat domain-containing protein</fullName>
    </submittedName>
</protein>
<comment type="function">
    <text evidence="1">Catalyzes the hydroxylation of the N(6)-(4-aminobutyl)-L-lysine intermediate produced by deoxyhypusine synthase/DHPS on a critical lysine of the eukaryotic translation initiation factor 5A/eIF-5A. This is the second step of the post-translational modification of that lysine into an unusual amino acid residue named hypusine. Hypusination is unique to mature eIF-5A factor and is essential for its function.</text>
</comment>
<dbReference type="RefSeq" id="WP_312645266.1">
    <property type="nucleotide sequence ID" value="NZ_CP116967.1"/>
</dbReference>
<keyword evidence="3" id="KW-1185">Reference proteome</keyword>
<dbReference type="InterPro" id="IPR021133">
    <property type="entry name" value="HEAT_type_2"/>
</dbReference>
<dbReference type="EMBL" id="CP116967">
    <property type="protein sequence ID" value="WNM58850.1"/>
    <property type="molecule type" value="Genomic_DNA"/>
</dbReference>
<gene>
    <name evidence="2" type="ORF">PP769_03525</name>
</gene>
<dbReference type="PROSITE" id="PS50077">
    <property type="entry name" value="HEAT_REPEAT"/>
    <property type="match status" value="1"/>
</dbReference>
<dbReference type="GO" id="GO:0016491">
    <property type="term" value="F:oxidoreductase activity"/>
    <property type="evidence" value="ECO:0007669"/>
    <property type="project" value="TreeGrafter"/>
</dbReference>
<dbReference type="SMART" id="SM00567">
    <property type="entry name" value="EZ_HEAT"/>
    <property type="match status" value="4"/>
</dbReference>
<dbReference type="AlphaFoldDB" id="A0AA96GF18"/>
<dbReference type="KEGG" id="nall:PP769_03525"/>
<reference evidence="2 3" key="1">
    <citation type="submission" date="2023-01" db="EMBL/GenBank/DDBJ databases">
        <title>Cultivation and genomic characterization of new, ubiquitous marine nitrite-oxidizing bacteria from the Nitrospirales.</title>
        <authorList>
            <person name="Mueller A.J."/>
            <person name="Daebeler A."/>
            <person name="Herbold C.W."/>
            <person name="Kirkegaard R.H."/>
            <person name="Daims H."/>
        </authorList>
    </citation>
    <scope>NUCLEOTIDE SEQUENCE [LARGE SCALE GENOMIC DNA]</scope>
    <source>
        <strain evidence="2 3">VA</strain>
    </source>
</reference>
<dbReference type="PANTHER" id="PTHR12697:SF5">
    <property type="entry name" value="DEOXYHYPUSINE HYDROXYLASE"/>
    <property type="match status" value="1"/>
</dbReference>
<dbReference type="InterPro" id="IPR016024">
    <property type="entry name" value="ARM-type_fold"/>
</dbReference>
<dbReference type="Gene3D" id="1.25.10.10">
    <property type="entry name" value="Leucine-rich Repeat Variant"/>
    <property type="match status" value="2"/>
</dbReference>
<evidence type="ECO:0000313" key="3">
    <source>
        <dbReference type="Proteomes" id="UP001302719"/>
    </source>
</evidence>